<dbReference type="Proteomes" id="UP000315471">
    <property type="component" value="Unassembled WGS sequence"/>
</dbReference>
<gene>
    <name evidence="1" type="ORF">Q31b_34260</name>
</gene>
<accession>A0A5C6DTR7</accession>
<comment type="caution">
    <text evidence="1">The sequence shown here is derived from an EMBL/GenBank/DDBJ whole genome shotgun (WGS) entry which is preliminary data.</text>
</comment>
<sequence length="29" mass="3498">MSESNYTKRVSVWVAEHPQTADVFEMLRW</sequence>
<keyword evidence="2" id="KW-1185">Reference proteome</keyword>
<evidence type="ECO:0000313" key="2">
    <source>
        <dbReference type="Proteomes" id="UP000315471"/>
    </source>
</evidence>
<evidence type="ECO:0000313" key="1">
    <source>
        <dbReference type="EMBL" id="TWU40082.1"/>
    </source>
</evidence>
<dbReference type="EMBL" id="SJPY01000005">
    <property type="protein sequence ID" value="TWU40082.1"/>
    <property type="molecule type" value="Genomic_DNA"/>
</dbReference>
<organism evidence="1 2">
    <name type="scientific">Novipirellula aureliae</name>
    <dbReference type="NCBI Taxonomy" id="2527966"/>
    <lineage>
        <taxon>Bacteria</taxon>
        <taxon>Pseudomonadati</taxon>
        <taxon>Planctomycetota</taxon>
        <taxon>Planctomycetia</taxon>
        <taxon>Pirellulales</taxon>
        <taxon>Pirellulaceae</taxon>
        <taxon>Novipirellula</taxon>
    </lineage>
</organism>
<protein>
    <submittedName>
        <fullName evidence="1">Uncharacterized protein</fullName>
    </submittedName>
</protein>
<name>A0A5C6DTR7_9BACT</name>
<reference evidence="1 2" key="1">
    <citation type="submission" date="2019-02" db="EMBL/GenBank/DDBJ databases">
        <title>Deep-cultivation of Planctomycetes and their phenomic and genomic characterization uncovers novel biology.</title>
        <authorList>
            <person name="Wiegand S."/>
            <person name="Jogler M."/>
            <person name="Boedeker C."/>
            <person name="Pinto D."/>
            <person name="Vollmers J."/>
            <person name="Rivas-Marin E."/>
            <person name="Kohn T."/>
            <person name="Peeters S.H."/>
            <person name="Heuer A."/>
            <person name="Rast P."/>
            <person name="Oberbeckmann S."/>
            <person name="Bunk B."/>
            <person name="Jeske O."/>
            <person name="Meyerdierks A."/>
            <person name="Storesund J.E."/>
            <person name="Kallscheuer N."/>
            <person name="Luecker S."/>
            <person name="Lage O.M."/>
            <person name="Pohl T."/>
            <person name="Merkel B.J."/>
            <person name="Hornburger P."/>
            <person name="Mueller R.-W."/>
            <person name="Bruemmer F."/>
            <person name="Labrenz M."/>
            <person name="Spormann A.M."/>
            <person name="Op Den Camp H."/>
            <person name="Overmann J."/>
            <person name="Amann R."/>
            <person name="Jetten M.S.M."/>
            <person name="Mascher T."/>
            <person name="Medema M.H."/>
            <person name="Devos D.P."/>
            <person name="Kaster A.-K."/>
            <person name="Ovreas L."/>
            <person name="Rohde M."/>
            <person name="Galperin M.Y."/>
            <person name="Jogler C."/>
        </authorList>
    </citation>
    <scope>NUCLEOTIDE SEQUENCE [LARGE SCALE GENOMIC DNA]</scope>
    <source>
        <strain evidence="1 2">Q31b</strain>
    </source>
</reference>
<proteinExistence type="predicted"/>
<dbReference type="AlphaFoldDB" id="A0A5C6DTR7"/>